<evidence type="ECO:0000256" key="1">
    <source>
        <dbReference type="ARBA" id="ARBA00004651"/>
    </source>
</evidence>
<dbReference type="AlphaFoldDB" id="A0A1N6IYJ5"/>
<keyword evidence="4" id="KW-0997">Cell inner membrane</keyword>
<name>A0A1N6IYJ5_9BURK</name>
<dbReference type="Proteomes" id="UP000185151">
    <property type="component" value="Unassembled WGS sequence"/>
</dbReference>
<feature type="transmembrane region" description="Helical" evidence="10">
    <location>
        <begin position="99"/>
        <end position="118"/>
    </location>
</feature>
<dbReference type="OrthoDB" id="9807115at2"/>
<evidence type="ECO:0000256" key="5">
    <source>
        <dbReference type="ARBA" id="ARBA00022692"/>
    </source>
</evidence>
<evidence type="ECO:0000256" key="2">
    <source>
        <dbReference type="ARBA" id="ARBA00022448"/>
    </source>
</evidence>
<dbReference type="InterPro" id="IPR001851">
    <property type="entry name" value="ABC_transp_permease"/>
</dbReference>
<dbReference type="CDD" id="cd06582">
    <property type="entry name" value="TM_PBP1_LivH_like"/>
    <property type="match status" value="1"/>
</dbReference>
<dbReference type="GO" id="GO:0015192">
    <property type="term" value="F:L-phenylalanine transmembrane transporter activity"/>
    <property type="evidence" value="ECO:0007669"/>
    <property type="project" value="TreeGrafter"/>
</dbReference>
<dbReference type="GO" id="GO:0005886">
    <property type="term" value="C:plasma membrane"/>
    <property type="evidence" value="ECO:0007669"/>
    <property type="project" value="UniProtKB-SubCell"/>
</dbReference>
<gene>
    <name evidence="11" type="ORF">SAMN05444165_2613</name>
</gene>
<comment type="similarity">
    <text evidence="9">Belongs to the binding-protein-dependent transport system permease family. LivHM subfamily.</text>
</comment>
<feature type="transmembrane region" description="Helical" evidence="10">
    <location>
        <begin position="12"/>
        <end position="35"/>
    </location>
</feature>
<keyword evidence="2" id="KW-0813">Transport</keyword>
<keyword evidence="3" id="KW-1003">Cell membrane</keyword>
<keyword evidence="12" id="KW-1185">Reference proteome</keyword>
<feature type="transmembrane region" description="Helical" evidence="10">
    <location>
        <begin position="151"/>
        <end position="174"/>
    </location>
</feature>
<dbReference type="InterPro" id="IPR052157">
    <property type="entry name" value="BCAA_transport_permease"/>
</dbReference>
<dbReference type="GO" id="GO:0015188">
    <property type="term" value="F:L-isoleucine transmembrane transporter activity"/>
    <property type="evidence" value="ECO:0007669"/>
    <property type="project" value="TreeGrafter"/>
</dbReference>
<evidence type="ECO:0000256" key="4">
    <source>
        <dbReference type="ARBA" id="ARBA00022519"/>
    </source>
</evidence>
<feature type="transmembrane region" description="Helical" evidence="10">
    <location>
        <begin position="42"/>
        <end position="59"/>
    </location>
</feature>
<keyword evidence="5 10" id="KW-0812">Transmembrane</keyword>
<organism evidence="11 12">
    <name type="scientific">Paraburkholderia phenazinium</name>
    <dbReference type="NCBI Taxonomy" id="60549"/>
    <lineage>
        <taxon>Bacteria</taxon>
        <taxon>Pseudomonadati</taxon>
        <taxon>Pseudomonadota</taxon>
        <taxon>Betaproteobacteria</taxon>
        <taxon>Burkholderiales</taxon>
        <taxon>Burkholderiaceae</taxon>
        <taxon>Paraburkholderia</taxon>
    </lineage>
</organism>
<evidence type="ECO:0000256" key="7">
    <source>
        <dbReference type="ARBA" id="ARBA00022989"/>
    </source>
</evidence>
<keyword evidence="7 10" id="KW-1133">Transmembrane helix</keyword>
<dbReference type="EMBL" id="FSRU01000001">
    <property type="protein sequence ID" value="SIO37071.1"/>
    <property type="molecule type" value="Genomic_DNA"/>
</dbReference>
<dbReference type="PANTHER" id="PTHR11795">
    <property type="entry name" value="BRANCHED-CHAIN AMINO ACID TRANSPORT SYSTEM PERMEASE PROTEIN LIVH"/>
    <property type="match status" value="1"/>
</dbReference>
<keyword evidence="6" id="KW-0029">Amino-acid transport</keyword>
<dbReference type="Pfam" id="PF02653">
    <property type="entry name" value="BPD_transp_2"/>
    <property type="match status" value="1"/>
</dbReference>
<feature type="transmembrane region" description="Helical" evidence="10">
    <location>
        <begin position="65"/>
        <end position="87"/>
    </location>
</feature>
<protein>
    <submittedName>
        <fullName evidence="11">Amino acid/amide ABC transporter membrane protein 1, HAAT family</fullName>
    </submittedName>
</protein>
<evidence type="ECO:0000313" key="11">
    <source>
        <dbReference type="EMBL" id="SIO37071.1"/>
    </source>
</evidence>
<evidence type="ECO:0000256" key="10">
    <source>
        <dbReference type="SAM" id="Phobius"/>
    </source>
</evidence>
<dbReference type="PANTHER" id="PTHR11795:SF371">
    <property type="entry name" value="HIGH-AFFINITY BRANCHED-CHAIN AMINO ACID TRANSPORT SYSTEM PERMEASE PROTEIN LIVH"/>
    <property type="match status" value="1"/>
</dbReference>
<accession>A0A1N6IYJ5</accession>
<feature type="transmembrane region" description="Helical" evidence="10">
    <location>
        <begin position="281"/>
        <end position="300"/>
    </location>
</feature>
<feature type="transmembrane region" description="Helical" evidence="10">
    <location>
        <begin position="203"/>
        <end position="229"/>
    </location>
</feature>
<dbReference type="GO" id="GO:1903806">
    <property type="term" value="P:L-isoleucine import across plasma membrane"/>
    <property type="evidence" value="ECO:0007669"/>
    <property type="project" value="TreeGrafter"/>
</dbReference>
<evidence type="ECO:0000313" key="12">
    <source>
        <dbReference type="Proteomes" id="UP000185151"/>
    </source>
</evidence>
<dbReference type="GO" id="GO:0015190">
    <property type="term" value="F:L-leucine transmembrane transporter activity"/>
    <property type="evidence" value="ECO:0007669"/>
    <property type="project" value="TreeGrafter"/>
</dbReference>
<sequence>MSQALQQLINGLTLGAVYGLIAIGYTMVYGIIGMINFAHGDIYMVSAFIAVTCFTLIASGGISSVVVSIAITLIVSIALTSVFGWTVERVGYRPLRGSNRLAPLISSIGISIFLQNMVQLTQGARVKSIPPLVMGGVNLFSSEGLHGPGPYVSYVQMLIVIVTVVLMSAFTLFINRTPFGRQQRACEQDQRMMQFLGYNVDRIIALTFMIGAALAAVAGVMVTIYYGVIDFSIGFQAGIKAFTAAVLGGIGSIPGAMLGGLIIGLIEAFWAAYLSPEYKDVATFVILIIVLMFRPSGLLGRPEVEKV</sequence>
<keyword evidence="8 10" id="KW-0472">Membrane</keyword>
<dbReference type="RefSeq" id="WP_074296039.1">
    <property type="nucleotide sequence ID" value="NZ_FSRU01000001.1"/>
</dbReference>
<dbReference type="GO" id="GO:0015808">
    <property type="term" value="P:L-alanine transport"/>
    <property type="evidence" value="ECO:0007669"/>
    <property type="project" value="TreeGrafter"/>
</dbReference>
<evidence type="ECO:0000256" key="9">
    <source>
        <dbReference type="ARBA" id="ARBA00037998"/>
    </source>
</evidence>
<comment type="subcellular location">
    <subcellularLocation>
        <location evidence="1">Cell membrane</location>
        <topology evidence="1">Multi-pass membrane protein</topology>
    </subcellularLocation>
</comment>
<dbReference type="GO" id="GO:0042941">
    <property type="term" value="P:D-alanine transmembrane transport"/>
    <property type="evidence" value="ECO:0007669"/>
    <property type="project" value="TreeGrafter"/>
</dbReference>
<feature type="transmembrane region" description="Helical" evidence="10">
    <location>
        <begin position="241"/>
        <end position="274"/>
    </location>
</feature>
<dbReference type="GO" id="GO:0005304">
    <property type="term" value="F:L-valine transmembrane transporter activity"/>
    <property type="evidence" value="ECO:0007669"/>
    <property type="project" value="TreeGrafter"/>
</dbReference>
<proteinExistence type="inferred from homology"/>
<evidence type="ECO:0000256" key="8">
    <source>
        <dbReference type="ARBA" id="ARBA00023136"/>
    </source>
</evidence>
<evidence type="ECO:0000256" key="6">
    <source>
        <dbReference type="ARBA" id="ARBA00022970"/>
    </source>
</evidence>
<evidence type="ECO:0000256" key="3">
    <source>
        <dbReference type="ARBA" id="ARBA00022475"/>
    </source>
</evidence>
<reference evidence="11 12" key="1">
    <citation type="submission" date="2016-11" db="EMBL/GenBank/DDBJ databases">
        <authorList>
            <person name="Jaros S."/>
            <person name="Januszkiewicz K."/>
            <person name="Wedrychowicz H."/>
        </authorList>
    </citation>
    <scope>NUCLEOTIDE SEQUENCE [LARGE SCALE GENOMIC DNA]</scope>
    <source>
        <strain evidence="11 12">GAS95</strain>
    </source>
</reference>